<name>H1LDV1_9LACO</name>
<evidence type="ECO:0000313" key="2">
    <source>
        <dbReference type="EMBL" id="EHO53017.1"/>
    </source>
</evidence>
<evidence type="ECO:0000313" key="3">
    <source>
        <dbReference type="Proteomes" id="UP000005025"/>
    </source>
</evidence>
<reference evidence="2 3" key="1">
    <citation type="submission" date="2011-09" db="EMBL/GenBank/DDBJ databases">
        <authorList>
            <person name="Weinstock G."/>
            <person name="Sodergren E."/>
            <person name="Clifton S."/>
            <person name="Fulton L."/>
            <person name="Fulton B."/>
            <person name="Courtney L."/>
            <person name="Fronick C."/>
            <person name="Harrison M."/>
            <person name="Strong C."/>
            <person name="Farmer C."/>
            <person name="Delahaunty K."/>
            <person name="Markovic C."/>
            <person name="Hall O."/>
            <person name="Minx P."/>
            <person name="Tomlinson C."/>
            <person name="Mitreva M."/>
            <person name="Hou S."/>
            <person name="Chen J."/>
            <person name="Wollam A."/>
            <person name="Pepin K.H."/>
            <person name="Johnson M."/>
            <person name="Bhonagiri V."/>
            <person name="Zhang X."/>
            <person name="Suruliraj S."/>
            <person name="Warren W."/>
            <person name="Chinwalla A."/>
            <person name="Mardis E.R."/>
            <person name="Wilson R.K."/>
        </authorList>
    </citation>
    <scope>NUCLEOTIDE SEQUENCE [LARGE SCALE GENOMIC DNA]</scope>
    <source>
        <strain evidence="2 3">F0435</strain>
    </source>
</reference>
<dbReference type="PANTHER" id="PTHR33295:SF20">
    <property type="entry name" value="ATPASE"/>
    <property type="match status" value="1"/>
</dbReference>
<dbReference type="EMBL" id="AGRJ01000076">
    <property type="protein sequence ID" value="EHO53017.1"/>
    <property type="molecule type" value="Genomic_DNA"/>
</dbReference>
<feature type="domain" description="DUF4143" evidence="1">
    <location>
        <begin position="3"/>
        <end position="149"/>
    </location>
</feature>
<evidence type="ECO:0000259" key="1">
    <source>
        <dbReference type="Pfam" id="PF13635"/>
    </source>
</evidence>
<dbReference type="Proteomes" id="UP000005025">
    <property type="component" value="Unassembled WGS sequence"/>
</dbReference>
<dbReference type="Pfam" id="PF13635">
    <property type="entry name" value="DUF4143"/>
    <property type="match status" value="1"/>
</dbReference>
<accession>H1LDV1</accession>
<proteinExistence type="predicted"/>
<dbReference type="PANTHER" id="PTHR33295">
    <property type="entry name" value="ATPASE"/>
    <property type="match status" value="1"/>
</dbReference>
<dbReference type="AlphaFoldDB" id="H1LDV1"/>
<protein>
    <recommendedName>
        <fullName evidence="1">DUF4143 domain-containing protein</fullName>
    </recommendedName>
</protein>
<dbReference type="HOGENOM" id="CLU_041527_5_0_9"/>
<dbReference type="PATRIC" id="fig|797516.3.peg.698"/>
<dbReference type="InterPro" id="IPR025420">
    <property type="entry name" value="DUF4143"/>
</dbReference>
<comment type="caution">
    <text evidence="2">The sequence shown here is derived from an EMBL/GenBank/DDBJ whole genome shotgun (WGS) entry which is preliminary data.</text>
</comment>
<organism evidence="2 3">
    <name type="scientific">Lentilactobacillus kisonensis F0435</name>
    <dbReference type="NCBI Taxonomy" id="797516"/>
    <lineage>
        <taxon>Bacteria</taxon>
        <taxon>Bacillati</taxon>
        <taxon>Bacillota</taxon>
        <taxon>Bacilli</taxon>
        <taxon>Lactobacillales</taxon>
        <taxon>Lactobacillaceae</taxon>
        <taxon>Lentilactobacillus</taxon>
    </lineage>
</organism>
<sequence>MLRDVANRASIKEPELLERIALYLLDNIGQLISTNKIANTIRSSGRKISNNTVENYINLLVKSFLFYKAPRYDIRGKEYISSQSKYYVVDLGFVRSQLQKRNTNRGSRIENLVFLELKRRRYNVFVGRLGMKEIDFVATNADETIYVQVTDHIPENNERETANLLQIATGYKRVLITNSWSDVGEYEGIPIIHVVDFLGGRKL</sequence>
<gene>
    <name evidence="2" type="ORF">HMPREF9104_00776</name>
</gene>